<dbReference type="Proteomes" id="UP000053825">
    <property type="component" value="Unassembled WGS sequence"/>
</dbReference>
<organism evidence="1 2">
    <name type="scientific">Habropoda laboriosa</name>
    <dbReference type="NCBI Taxonomy" id="597456"/>
    <lineage>
        <taxon>Eukaryota</taxon>
        <taxon>Metazoa</taxon>
        <taxon>Ecdysozoa</taxon>
        <taxon>Arthropoda</taxon>
        <taxon>Hexapoda</taxon>
        <taxon>Insecta</taxon>
        <taxon>Pterygota</taxon>
        <taxon>Neoptera</taxon>
        <taxon>Endopterygota</taxon>
        <taxon>Hymenoptera</taxon>
        <taxon>Apocrita</taxon>
        <taxon>Aculeata</taxon>
        <taxon>Apoidea</taxon>
        <taxon>Anthophila</taxon>
        <taxon>Apidae</taxon>
        <taxon>Habropoda</taxon>
    </lineage>
</organism>
<reference evidence="1 2" key="1">
    <citation type="submission" date="2015-07" db="EMBL/GenBank/DDBJ databases">
        <title>The genome of Habropoda laboriosa.</title>
        <authorList>
            <person name="Pan H."/>
            <person name="Kapheim K."/>
        </authorList>
    </citation>
    <scope>NUCLEOTIDE SEQUENCE [LARGE SCALE GENOMIC DNA]</scope>
    <source>
        <strain evidence="1">0110345459</strain>
    </source>
</reference>
<dbReference type="EMBL" id="KQ414598">
    <property type="protein sequence ID" value="KOC69872.1"/>
    <property type="molecule type" value="Genomic_DNA"/>
</dbReference>
<accession>A0A0L7RG03</accession>
<proteinExistence type="predicted"/>
<keyword evidence="2" id="KW-1185">Reference proteome</keyword>
<feature type="non-terminal residue" evidence="1">
    <location>
        <position position="1"/>
    </location>
</feature>
<sequence>AVENAVSSLFDDKPEDLYEKDIHMWETVVNNNEKYIIRSKHKLFQKIEFAGDVQFVPQERGRDISVKISSFCKKFYIHRNYV</sequence>
<gene>
    <name evidence="1" type="ORF">WH47_07082</name>
</gene>
<dbReference type="AlphaFoldDB" id="A0A0L7RG03"/>
<evidence type="ECO:0000313" key="1">
    <source>
        <dbReference type="EMBL" id="KOC69872.1"/>
    </source>
</evidence>
<evidence type="ECO:0000313" key="2">
    <source>
        <dbReference type="Proteomes" id="UP000053825"/>
    </source>
</evidence>
<protein>
    <submittedName>
        <fullName evidence="1">Uncharacterized protein</fullName>
    </submittedName>
</protein>
<name>A0A0L7RG03_9HYME</name>